<feature type="compositionally biased region" description="Basic and acidic residues" evidence="1">
    <location>
        <begin position="122"/>
        <end position="143"/>
    </location>
</feature>
<reference evidence="2" key="1">
    <citation type="journal article" date="2020" name="Stud. Mycol.">
        <title>101 Dothideomycetes genomes: a test case for predicting lifestyles and emergence of pathogens.</title>
        <authorList>
            <person name="Haridas S."/>
            <person name="Albert R."/>
            <person name="Binder M."/>
            <person name="Bloem J."/>
            <person name="Labutti K."/>
            <person name="Salamov A."/>
            <person name="Andreopoulos B."/>
            <person name="Baker S."/>
            <person name="Barry K."/>
            <person name="Bills G."/>
            <person name="Bluhm B."/>
            <person name="Cannon C."/>
            <person name="Castanera R."/>
            <person name="Culley D."/>
            <person name="Daum C."/>
            <person name="Ezra D."/>
            <person name="Gonzalez J."/>
            <person name="Henrissat B."/>
            <person name="Kuo A."/>
            <person name="Liang C."/>
            <person name="Lipzen A."/>
            <person name="Lutzoni F."/>
            <person name="Magnuson J."/>
            <person name="Mondo S."/>
            <person name="Nolan M."/>
            <person name="Ohm R."/>
            <person name="Pangilinan J."/>
            <person name="Park H.-J."/>
            <person name="Ramirez L."/>
            <person name="Alfaro M."/>
            <person name="Sun H."/>
            <person name="Tritt A."/>
            <person name="Yoshinaga Y."/>
            <person name="Zwiers L.-H."/>
            <person name="Turgeon B."/>
            <person name="Goodwin S."/>
            <person name="Spatafora J."/>
            <person name="Crous P."/>
            <person name="Grigoriev I."/>
        </authorList>
    </citation>
    <scope>NUCLEOTIDE SEQUENCE</scope>
    <source>
        <strain evidence="2">ATCC 36951</strain>
    </source>
</reference>
<evidence type="ECO:0000256" key="1">
    <source>
        <dbReference type="SAM" id="MobiDB-lite"/>
    </source>
</evidence>
<dbReference type="AlphaFoldDB" id="A0A6A6C0B4"/>
<feature type="region of interest" description="Disordered" evidence="1">
    <location>
        <begin position="221"/>
        <end position="240"/>
    </location>
</feature>
<feature type="region of interest" description="Disordered" evidence="1">
    <location>
        <begin position="379"/>
        <end position="403"/>
    </location>
</feature>
<dbReference type="EMBL" id="ML993627">
    <property type="protein sequence ID" value="KAF2160405.1"/>
    <property type="molecule type" value="Genomic_DNA"/>
</dbReference>
<sequence length="585" mass="64058">MALNGVDLGQLGLASTATGLHLDLTSHAEIALPEEGSEVDPCGLTTAVKPWCRRGHEFHLSLSLYFEGDFTEVSPETLSRNISQRLGWTEQWQQLPLRPAGIVYSATEAGGASIVVHLDHSNERPPKRQLHKLEDGVPDEDRTPPPGVPAVILKSIHLSMRFSKTSCRKRRKLEPSLSECIASLPPHEDLAGTGLSESAFEQTLKQGGRRQQFFETKSHHGKCGATCRRSKTSPAPESITSDDADMLFEARSPPYESAEANVDTASAIRQRSYNTGDLRQHDDDASSNHEHLFELFDAGLRLAITSNSSRLPKGVKLVTNESFKHLADTFPALWSPGHLSALSSRAVFLPTISHALANVCGVHAQGQVLRAKLAELNRRLNPSHHGRETNTPGSEKASLSDAQGRVTTPLWETMERSLFERDTITRLKPLSLPSEKMIDDDENIWADSLGIAIHSAQDQDIDDVLSDSDESMLDETELPLTPEPGADHAMNLLWNDTGASDDDVLEHTAEHVADWKRGPHVGSVHEHEILSLCGSADSLAVDDGLDVASLRGPEEPFMPPENLVGDNLFESLSDGEMEMDEMMPI</sequence>
<dbReference type="OrthoDB" id="4187154at2759"/>
<evidence type="ECO:0000313" key="3">
    <source>
        <dbReference type="Proteomes" id="UP000799537"/>
    </source>
</evidence>
<gene>
    <name evidence="2" type="ORF">M409DRAFT_29251</name>
</gene>
<dbReference type="RefSeq" id="XP_033661294.1">
    <property type="nucleotide sequence ID" value="XM_033809381.1"/>
</dbReference>
<evidence type="ECO:0000313" key="2">
    <source>
        <dbReference type="EMBL" id="KAF2160405.1"/>
    </source>
</evidence>
<accession>A0A6A6C0B4</accession>
<feature type="region of interest" description="Disordered" evidence="1">
    <location>
        <begin position="122"/>
        <end position="146"/>
    </location>
</feature>
<name>A0A6A6C0B4_ZASCE</name>
<dbReference type="GeneID" id="54562653"/>
<proteinExistence type="predicted"/>
<protein>
    <submittedName>
        <fullName evidence="2">Uncharacterized protein</fullName>
    </submittedName>
</protein>
<dbReference type="Proteomes" id="UP000799537">
    <property type="component" value="Unassembled WGS sequence"/>
</dbReference>
<organism evidence="2 3">
    <name type="scientific">Zasmidium cellare ATCC 36951</name>
    <dbReference type="NCBI Taxonomy" id="1080233"/>
    <lineage>
        <taxon>Eukaryota</taxon>
        <taxon>Fungi</taxon>
        <taxon>Dikarya</taxon>
        <taxon>Ascomycota</taxon>
        <taxon>Pezizomycotina</taxon>
        <taxon>Dothideomycetes</taxon>
        <taxon>Dothideomycetidae</taxon>
        <taxon>Mycosphaerellales</taxon>
        <taxon>Mycosphaerellaceae</taxon>
        <taxon>Zasmidium</taxon>
    </lineage>
</organism>
<keyword evidence="3" id="KW-1185">Reference proteome</keyword>